<evidence type="ECO:0000256" key="1">
    <source>
        <dbReference type="SAM" id="MobiDB-lite"/>
    </source>
</evidence>
<dbReference type="Proteomes" id="UP000041254">
    <property type="component" value="Unassembled WGS sequence"/>
</dbReference>
<reference evidence="2 3" key="1">
    <citation type="submission" date="2014-11" db="EMBL/GenBank/DDBJ databases">
        <authorList>
            <person name="Zhu J."/>
            <person name="Qi W."/>
            <person name="Song R."/>
        </authorList>
    </citation>
    <scope>NUCLEOTIDE SEQUENCE [LARGE SCALE GENOMIC DNA]</scope>
</reference>
<dbReference type="EMBL" id="CDMY01000872">
    <property type="protein sequence ID" value="CEM36004.1"/>
    <property type="molecule type" value="Genomic_DNA"/>
</dbReference>
<keyword evidence="3" id="KW-1185">Reference proteome</keyword>
<sequence length="66" mass="7500">MQLVELGQLFTQAVRPFLPQPLLIKVPRNVEVFEGRHSRQRHRWQEESLPSSGPSVPHRLCQGSGG</sequence>
<protein>
    <submittedName>
        <fullName evidence="2">Uncharacterized protein</fullName>
    </submittedName>
</protein>
<dbReference type="VEuPathDB" id="CryptoDB:Vbra_6401"/>
<evidence type="ECO:0000313" key="2">
    <source>
        <dbReference type="EMBL" id="CEM36004.1"/>
    </source>
</evidence>
<accession>A0A0G4GXZ8</accession>
<name>A0A0G4GXZ8_VITBC</name>
<organism evidence="2 3">
    <name type="scientific">Vitrella brassicaformis (strain CCMP3155)</name>
    <dbReference type="NCBI Taxonomy" id="1169540"/>
    <lineage>
        <taxon>Eukaryota</taxon>
        <taxon>Sar</taxon>
        <taxon>Alveolata</taxon>
        <taxon>Colpodellida</taxon>
        <taxon>Vitrellaceae</taxon>
        <taxon>Vitrella</taxon>
    </lineage>
</organism>
<dbReference type="AlphaFoldDB" id="A0A0G4GXZ8"/>
<evidence type="ECO:0000313" key="3">
    <source>
        <dbReference type="Proteomes" id="UP000041254"/>
    </source>
</evidence>
<gene>
    <name evidence="2" type="ORF">Vbra_6401</name>
</gene>
<proteinExistence type="predicted"/>
<feature type="region of interest" description="Disordered" evidence="1">
    <location>
        <begin position="41"/>
        <end position="66"/>
    </location>
</feature>
<dbReference type="InParanoid" id="A0A0G4GXZ8"/>